<dbReference type="OrthoDB" id="9806005at2"/>
<evidence type="ECO:0008006" key="3">
    <source>
        <dbReference type="Google" id="ProtNLM"/>
    </source>
</evidence>
<dbReference type="Proteomes" id="UP000295468">
    <property type="component" value="Unassembled WGS sequence"/>
</dbReference>
<evidence type="ECO:0000313" key="1">
    <source>
        <dbReference type="EMBL" id="TDQ31533.1"/>
    </source>
</evidence>
<protein>
    <recommendedName>
        <fullName evidence="3">GTP cyclohydrolase</fullName>
    </recommendedName>
</protein>
<evidence type="ECO:0000313" key="2">
    <source>
        <dbReference type="Proteomes" id="UP000295468"/>
    </source>
</evidence>
<dbReference type="RefSeq" id="WP_133644348.1">
    <property type="nucleotide sequence ID" value="NZ_SNYI01000002.1"/>
</dbReference>
<keyword evidence="2" id="KW-1185">Reference proteome</keyword>
<proteinExistence type="predicted"/>
<reference evidence="1 2" key="1">
    <citation type="submission" date="2019-03" db="EMBL/GenBank/DDBJ databases">
        <title>Genomic Encyclopedia of Archaeal and Bacterial Type Strains, Phase II (KMG-II): from individual species to whole genera.</title>
        <authorList>
            <person name="Goeker M."/>
        </authorList>
    </citation>
    <scope>NUCLEOTIDE SEQUENCE [LARGE SCALE GENOMIC DNA]</scope>
    <source>
        <strain evidence="1 2">DSM 18435</strain>
    </source>
</reference>
<name>A0A4V3D3V9_9FLAO</name>
<comment type="caution">
    <text evidence="1">The sequence shown here is derived from an EMBL/GenBank/DDBJ whole genome shotgun (WGS) entry which is preliminary data.</text>
</comment>
<gene>
    <name evidence="1" type="ORF">CLV82_2241</name>
</gene>
<dbReference type="Gene3D" id="3.40.630.30">
    <property type="match status" value="1"/>
</dbReference>
<organism evidence="1 2">
    <name type="scientific">Zeaxanthinibacter enoshimensis</name>
    <dbReference type="NCBI Taxonomy" id="392009"/>
    <lineage>
        <taxon>Bacteria</taxon>
        <taxon>Pseudomonadati</taxon>
        <taxon>Bacteroidota</taxon>
        <taxon>Flavobacteriia</taxon>
        <taxon>Flavobacteriales</taxon>
        <taxon>Flavobacteriaceae</taxon>
        <taxon>Zeaxanthinibacter</taxon>
    </lineage>
</organism>
<dbReference type="AlphaFoldDB" id="A0A4V3D3V9"/>
<dbReference type="InterPro" id="IPR039968">
    <property type="entry name" value="BcerS-like"/>
</dbReference>
<sequence>MVSIEEVTDKAGLKKFVKFPFTLYKDSPYWVPPIIAEELSSFDKNENPVFKNADARFFLAYKNGQLAGRIAAIVNWIEVKDQKIRKMRFGWFDFIDDYAVSEALLQQVADIGKAHQLDYMEGPVGFSNLDKVGVLTEGFDSIGTMITWYNYEYYQKHYERWEMVKEKEYMENRFPASNADPKLFVKLNELIKQRYGLKAMNFSKTSEIMPYADKMFDLFNETYSKLSSFVPITEVQKNYFKKKFLGFINPEYIKFVVDSDENLVAFAIVMPSYSKALQKANGKLFPFGFYHLLQAKKHSKDVIFYLIGIHPEYQNKGVTSVIFNEYHKTFTEKGIVNCIRTPELEENVAIRQMWKHFNPEIYKRRRTYKKPLR</sequence>
<dbReference type="InterPro" id="IPR016181">
    <property type="entry name" value="Acyl_CoA_acyltransferase"/>
</dbReference>
<dbReference type="PANTHER" id="PTHR41368">
    <property type="entry name" value="PROTEIN YGHO"/>
    <property type="match status" value="1"/>
</dbReference>
<accession>A0A4V3D3V9</accession>
<dbReference type="PANTHER" id="PTHR41368:SF1">
    <property type="entry name" value="PROTEIN YGHO"/>
    <property type="match status" value="1"/>
</dbReference>
<dbReference type="SUPFAM" id="SSF55729">
    <property type="entry name" value="Acyl-CoA N-acyltransferases (Nat)"/>
    <property type="match status" value="1"/>
</dbReference>
<dbReference type="EMBL" id="SNYI01000002">
    <property type="protein sequence ID" value="TDQ31533.1"/>
    <property type="molecule type" value="Genomic_DNA"/>
</dbReference>